<name>A0A811JQ42_9BILA</name>
<evidence type="ECO:0000313" key="4">
    <source>
        <dbReference type="EMBL" id="CAD5205383.1"/>
    </source>
</evidence>
<evidence type="ECO:0000259" key="3">
    <source>
        <dbReference type="Pfam" id="PF05057"/>
    </source>
</evidence>
<evidence type="ECO:0000256" key="1">
    <source>
        <dbReference type="ARBA" id="ARBA00007949"/>
    </source>
</evidence>
<keyword evidence="5" id="KW-1185">Reference proteome</keyword>
<dbReference type="InterPro" id="IPR044294">
    <property type="entry name" value="Lipase-like"/>
</dbReference>
<dbReference type="Proteomes" id="UP000783686">
    <property type="component" value="Unassembled WGS sequence"/>
</dbReference>
<dbReference type="InterPro" id="IPR029058">
    <property type="entry name" value="AB_hydrolase_fold"/>
</dbReference>
<dbReference type="SUPFAM" id="SSF53474">
    <property type="entry name" value="alpha/beta-Hydrolases"/>
    <property type="match status" value="1"/>
</dbReference>
<accession>A0A811JQ42</accession>
<dbReference type="AlphaFoldDB" id="A0A811JQ42"/>
<dbReference type="PANTHER" id="PTHR12482">
    <property type="entry name" value="LIPASE ROG1-RELATED-RELATED"/>
    <property type="match status" value="1"/>
</dbReference>
<comment type="similarity">
    <text evidence="1">Belongs to the FAM135 family.</text>
</comment>
<evidence type="ECO:0000313" key="5">
    <source>
        <dbReference type="Proteomes" id="UP000614601"/>
    </source>
</evidence>
<feature type="region of interest" description="Disordered" evidence="2">
    <location>
        <begin position="476"/>
        <end position="495"/>
    </location>
</feature>
<dbReference type="InterPro" id="IPR007751">
    <property type="entry name" value="DUF676_lipase-like"/>
</dbReference>
<dbReference type="Pfam" id="PF05057">
    <property type="entry name" value="DUF676"/>
    <property type="match status" value="1"/>
</dbReference>
<organism evidence="4 5">
    <name type="scientific">Bursaphelenchus okinawaensis</name>
    <dbReference type="NCBI Taxonomy" id="465554"/>
    <lineage>
        <taxon>Eukaryota</taxon>
        <taxon>Metazoa</taxon>
        <taxon>Ecdysozoa</taxon>
        <taxon>Nematoda</taxon>
        <taxon>Chromadorea</taxon>
        <taxon>Rhabditida</taxon>
        <taxon>Tylenchina</taxon>
        <taxon>Tylenchomorpha</taxon>
        <taxon>Aphelenchoidea</taxon>
        <taxon>Aphelenchoididae</taxon>
        <taxon>Bursaphelenchus</taxon>
    </lineage>
</organism>
<dbReference type="EMBL" id="CAJFCW020000001">
    <property type="protein sequence ID" value="CAG9077070.1"/>
    <property type="molecule type" value="Genomic_DNA"/>
</dbReference>
<dbReference type="EMBL" id="CAJFDH010000001">
    <property type="protein sequence ID" value="CAD5205383.1"/>
    <property type="molecule type" value="Genomic_DNA"/>
</dbReference>
<feature type="region of interest" description="Disordered" evidence="2">
    <location>
        <begin position="372"/>
        <end position="393"/>
    </location>
</feature>
<reference evidence="4" key="1">
    <citation type="submission" date="2020-09" db="EMBL/GenBank/DDBJ databases">
        <authorList>
            <person name="Kikuchi T."/>
        </authorList>
    </citation>
    <scope>NUCLEOTIDE SEQUENCE</scope>
    <source>
        <strain evidence="4">SH1</strain>
    </source>
</reference>
<dbReference type="OrthoDB" id="273452at2759"/>
<dbReference type="InterPro" id="IPR022122">
    <property type="entry name" value="DUF3657"/>
</dbReference>
<dbReference type="Pfam" id="PF12394">
    <property type="entry name" value="DUF3657"/>
    <property type="match status" value="1"/>
</dbReference>
<dbReference type="Proteomes" id="UP000614601">
    <property type="component" value="Unassembled WGS sequence"/>
</dbReference>
<dbReference type="Gene3D" id="3.40.50.1820">
    <property type="entry name" value="alpha/beta hydrolase"/>
    <property type="match status" value="1"/>
</dbReference>
<gene>
    <name evidence="4" type="ORF">BOKJ2_LOCUS67</name>
</gene>
<evidence type="ECO:0000256" key="2">
    <source>
        <dbReference type="SAM" id="MobiDB-lite"/>
    </source>
</evidence>
<feature type="domain" description="DUF676" evidence="3">
    <location>
        <begin position="567"/>
        <end position="758"/>
    </location>
</feature>
<protein>
    <recommendedName>
        <fullName evidence="3">DUF676 domain-containing protein</fullName>
    </recommendedName>
</protein>
<proteinExistence type="inferred from homology"/>
<comment type="caution">
    <text evidence="4">The sequence shown here is derived from an EMBL/GenBank/DDBJ whole genome shotgun (WGS) entry which is preliminary data.</text>
</comment>
<dbReference type="PANTHER" id="PTHR12482:SF5">
    <property type="entry name" value="DUF676 DOMAIN-CONTAINING PROTEIN"/>
    <property type="match status" value="1"/>
</dbReference>
<sequence length="839" mass="96222">MRIEVYPRYTIYLQFHEFFAIDLVHGFYQVCFRLRSDLEYEFDEADKENNKTYDQHGVSRYVKVAFNEQNVELKSSFCIRIKGKKRFEKCDAFFVNLQVELWYADPEQKPHRNSFQFMSKRQVSVRLNANKSTHCHRAVFFEYFSFSAVSMTIHAVVTGLEAVLTKNTPQPAVMTDKLRRYHRQVCMNLLDCTLSLQTFIKTYEALLSSPISMGAIDTEKELEQLNAKMATSTAPWNTFTVNVKFLTQRLNRIFEQLIQLFGECRKLHIEMLEKSDQQRMKRFAEGFYFIEEAVHSLLDFELNTAHRIFDLVRKDGYLTQLPTVPVTVDGTDVEGQNVTLIVERRYLPQGATQFSRAIPIGIHSTSCLPALAEGKGSQSARDPPKPTKKIRSRNASMEKLNLVGFCFPVTRQKPTDDDEAYGAALKIPNDRLAKRRMTDPGEIHQLLRHDDHMDQIAQDYTTKTLKSYSVAEIRPNTANEGTTFPSTSNSSSDSLAKTARGEIHESVQMRLLDKERIYFMEAKECFKQRLHHFGFSGNLYSDQNYFTDHKAYFSDNFSKAVEQRSFENLHLVVLVHGLEGTSEDLTTYKNYLQIALPSQNMTFLLSEVNQTETWSDLNKMGANLLTEISNYVERLPRLPEKISLIAHSMGGLIVRAMCGLPEMQRYESRLHTLLTLNSPHCGLLYNQRAASLGVSLLQWWKQSVSLEQLTMRDARNLKDTFLYQLGQNKAFGMFKYVLLVGSYLDLYVPLHSALVENCKAAAVDSSHQGNAFSEMIGHINESVIESKKHTVMIKYTVSHSLANVSKAQQMTGRPMHIAVVDDDTFVEKLVMISASNYFK</sequence>
<feature type="compositionally biased region" description="Low complexity" evidence="2">
    <location>
        <begin position="482"/>
        <end position="495"/>
    </location>
</feature>